<evidence type="ECO:0000313" key="5">
    <source>
        <dbReference type="EMBL" id="OBR10521.1"/>
    </source>
</evidence>
<dbReference type="Proteomes" id="UP000092177">
    <property type="component" value="Chromosome 4"/>
</dbReference>
<dbReference type="SUPFAM" id="SSF53218">
    <property type="entry name" value="Molybdenum cofactor biosynthesis proteins"/>
    <property type="match status" value="1"/>
</dbReference>
<dbReference type="VEuPathDB" id="FungiDB:CH63R_06213"/>
<sequence length="452" mass="47533">MTSYDTAVDILQQAAAELRPPNEQEGNNTWEDVSLLDAVGRVAAADVLSPTATPEFDTSAMDGYAVRSESTALASPETPLLLRVRGTIAAGDEPTVLGEDVFQRDAAEPCLEIMTGGIFPVVSGSKRQFDACLRVEDTALASAGGSNDDAEQFIMITKPVPRDANRRPAGCDIRPGQRIVEKGDVVGASHVMPLASVGVSGVRVLRKPRVAVWSTGKELVAGSVPDVNGPFLVAALREAGAEPSFLGTLPDREDAVREALRETVDGGRFDVVLTTGGVSVGKFDFLASSLGGLGARTRFHGVAMRPGHPVLFAEVPGPSRILPVFGLPGNPGAAAACFRFLVVPFLRSWSHQAAETPVMVRCLDDLVTNGHGGGGRKAASPGIPPTTSFRHGTLKQLPDGDVAVELSKQQSPAKLGPFIVANCWVRTGGHSRGTRPEAARVPCYPMTSRATF</sequence>
<dbReference type="UniPathway" id="UPA00344"/>
<comment type="catalytic activity">
    <reaction evidence="3">
        <text>adenylyl-molybdopterin + molybdate = Mo-molybdopterin + AMP + H(+)</text>
        <dbReference type="Rhea" id="RHEA:35047"/>
        <dbReference type="ChEBI" id="CHEBI:15378"/>
        <dbReference type="ChEBI" id="CHEBI:36264"/>
        <dbReference type="ChEBI" id="CHEBI:62727"/>
        <dbReference type="ChEBI" id="CHEBI:71302"/>
        <dbReference type="ChEBI" id="CHEBI:456215"/>
    </reaction>
</comment>
<comment type="similarity">
    <text evidence="3">Belongs to the MoeA family.</text>
</comment>
<dbReference type="Pfam" id="PF00994">
    <property type="entry name" value="MoCF_biosynth"/>
    <property type="match status" value="1"/>
</dbReference>
<dbReference type="InterPro" id="IPR005110">
    <property type="entry name" value="MoeA_linker/N"/>
</dbReference>
<dbReference type="GO" id="GO:0061599">
    <property type="term" value="F:molybdopterin molybdotransferase activity"/>
    <property type="evidence" value="ECO:0007669"/>
    <property type="project" value="UniProtKB-UniRule"/>
</dbReference>
<dbReference type="GO" id="GO:0005524">
    <property type="term" value="F:ATP binding"/>
    <property type="evidence" value="ECO:0007669"/>
    <property type="project" value="UniProtKB-UniRule"/>
</dbReference>
<dbReference type="OrthoDB" id="6777263at2759"/>
<dbReference type="InterPro" id="IPR036425">
    <property type="entry name" value="MoaB/Mog-like_dom_sf"/>
</dbReference>
<dbReference type="GO" id="GO:0061598">
    <property type="term" value="F:molybdopterin adenylyltransferase activity"/>
    <property type="evidence" value="ECO:0007669"/>
    <property type="project" value="UniProtKB-UniRule"/>
</dbReference>
<dbReference type="EMBL" id="LTAN01000004">
    <property type="protein sequence ID" value="OBR10521.1"/>
    <property type="molecule type" value="Genomic_DNA"/>
</dbReference>
<dbReference type="Gene3D" id="3.90.105.10">
    <property type="entry name" value="Molybdopterin biosynthesis moea protein, domain 2"/>
    <property type="match status" value="1"/>
</dbReference>
<keyword evidence="3" id="KW-0501">Molybdenum cofactor biosynthesis</keyword>
<evidence type="ECO:0000256" key="1">
    <source>
        <dbReference type="ARBA" id="ARBA00008339"/>
    </source>
</evidence>
<comment type="similarity">
    <text evidence="1">In the C-terminal section; belongs to the MoeA family.</text>
</comment>
<dbReference type="GeneID" id="28865295"/>
<dbReference type="InterPro" id="IPR036135">
    <property type="entry name" value="MoeA_linker/N_sf"/>
</dbReference>
<dbReference type="InterPro" id="IPR038987">
    <property type="entry name" value="MoeA-like"/>
</dbReference>
<dbReference type="Gene3D" id="2.170.190.11">
    <property type="entry name" value="Molybdopterin biosynthesis moea protein, domain 3"/>
    <property type="match status" value="1"/>
</dbReference>
<dbReference type="EC" id="2.7.7.75" evidence="2"/>
<dbReference type="InterPro" id="IPR036688">
    <property type="entry name" value="MoeA_C_domain_IV_sf"/>
</dbReference>
<evidence type="ECO:0000256" key="3">
    <source>
        <dbReference type="RuleBase" id="RU365090"/>
    </source>
</evidence>
<feature type="domain" description="MoaB/Mog" evidence="4">
    <location>
        <begin position="211"/>
        <end position="348"/>
    </location>
</feature>
<dbReference type="GO" id="GO:0005829">
    <property type="term" value="C:cytosol"/>
    <property type="evidence" value="ECO:0007669"/>
    <property type="project" value="TreeGrafter"/>
</dbReference>
<keyword evidence="3" id="KW-0808">Transferase</keyword>
<dbReference type="CDD" id="cd00887">
    <property type="entry name" value="MoeA"/>
    <property type="match status" value="1"/>
</dbReference>
<dbReference type="PANTHER" id="PTHR10192">
    <property type="entry name" value="MOLYBDOPTERIN BIOSYNTHESIS PROTEIN"/>
    <property type="match status" value="1"/>
</dbReference>
<gene>
    <name evidence="5" type="ORF">CH63R_06213</name>
</gene>
<dbReference type="RefSeq" id="XP_018159038.1">
    <property type="nucleotide sequence ID" value="XM_018301188.1"/>
</dbReference>
<dbReference type="SUPFAM" id="SSF63882">
    <property type="entry name" value="MoeA N-terminal region -like"/>
    <property type="match status" value="1"/>
</dbReference>
<evidence type="ECO:0000313" key="6">
    <source>
        <dbReference type="Proteomes" id="UP000092177"/>
    </source>
</evidence>
<comment type="cofactor">
    <cofactor evidence="3">
        <name>Mg(2+)</name>
        <dbReference type="ChEBI" id="CHEBI:18420"/>
    </cofactor>
</comment>
<comment type="caution">
    <text evidence="5">The sequence shown here is derived from an EMBL/GenBank/DDBJ whole genome shotgun (WGS) entry which is preliminary data.</text>
</comment>
<dbReference type="NCBIfam" id="TIGR00177">
    <property type="entry name" value="molyb_syn"/>
    <property type="match status" value="1"/>
</dbReference>
<dbReference type="AlphaFoldDB" id="A0A1B7YEE9"/>
<dbReference type="Pfam" id="PF03453">
    <property type="entry name" value="MoeA_N"/>
    <property type="match status" value="1"/>
</dbReference>
<dbReference type="Gene3D" id="2.40.340.10">
    <property type="entry name" value="MoeA, C-terminal, domain IV"/>
    <property type="match status" value="1"/>
</dbReference>
<dbReference type="InterPro" id="IPR001453">
    <property type="entry name" value="MoaB/Mog_dom"/>
</dbReference>
<evidence type="ECO:0000259" key="4">
    <source>
        <dbReference type="SMART" id="SM00852"/>
    </source>
</evidence>
<proteinExistence type="inferred from homology"/>
<keyword evidence="3" id="KW-0500">Molybdenum</keyword>
<dbReference type="SMART" id="SM00852">
    <property type="entry name" value="MoCF_biosynth"/>
    <property type="match status" value="1"/>
</dbReference>
<dbReference type="PANTHER" id="PTHR10192:SF30">
    <property type="entry name" value="MOLYBDOPTERIN ADENYLYLTRANSFERASE"/>
    <property type="match status" value="1"/>
</dbReference>
<keyword evidence="3" id="KW-0479">Metal-binding</keyword>
<dbReference type="KEGG" id="chig:CH63R_06213"/>
<comment type="pathway">
    <text evidence="3">Cofactor biosynthesis; molybdopterin biosynthesis.</text>
</comment>
<protein>
    <recommendedName>
        <fullName evidence="2">molybdopterin adenylyltransferase</fullName>
        <ecNumber evidence="2">2.7.7.75</ecNumber>
    </recommendedName>
</protein>
<name>A0A1B7YEE9_COLHI</name>
<dbReference type="GO" id="GO:0046872">
    <property type="term" value="F:metal ion binding"/>
    <property type="evidence" value="ECO:0007669"/>
    <property type="project" value="UniProtKB-UniRule"/>
</dbReference>
<organism evidence="5 6">
    <name type="scientific">Colletotrichum higginsianum (strain IMI 349063)</name>
    <name type="common">Crucifer anthracnose fungus</name>
    <dbReference type="NCBI Taxonomy" id="759273"/>
    <lineage>
        <taxon>Eukaryota</taxon>
        <taxon>Fungi</taxon>
        <taxon>Dikarya</taxon>
        <taxon>Ascomycota</taxon>
        <taxon>Pezizomycotina</taxon>
        <taxon>Sordariomycetes</taxon>
        <taxon>Hypocreomycetidae</taxon>
        <taxon>Glomerellales</taxon>
        <taxon>Glomerellaceae</taxon>
        <taxon>Colletotrichum</taxon>
        <taxon>Colletotrichum destructivum species complex</taxon>
    </lineage>
</organism>
<accession>A0A1B7YEE9</accession>
<keyword evidence="3" id="KW-0460">Magnesium</keyword>
<comment type="function">
    <text evidence="3">Catalyzes two steps in the biosynthesis of the molybdenum cofactor. In the first step, molybdopterin is adenylated. Subsequently, molybdate is inserted into adenylated molybdopterin and AMP is released.</text>
</comment>
<evidence type="ECO:0000256" key="2">
    <source>
        <dbReference type="ARBA" id="ARBA00012509"/>
    </source>
</evidence>
<reference evidence="6" key="1">
    <citation type="journal article" date="2017" name="BMC Genomics">
        <title>Gapless genome assembly of Colletotrichum higginsianum reveals chromosome structure and association of transposable elements with secondary metabolite gene clusters.</title>
        <authorList>
            <person name="Dallery J.-F."/>
            <person name="Lapalu N."/>
            <person name="Zampounis A."/>
            <person name="Pigne S."/>
            <person name="Luyten I."/>
            <person name="Amselem J."/>
            <person name="Wittenberg A.H.J."/>
            <person name="Zhou S."/>
            <person name="de Queiroz M.V."/>
            <person name="Robin G.P."/>
            <person name="Auger A."/>
            <person name="Hainaut M."/>
            <person name="Henrissat B."/>
            <person name="Kim K.-T."/>
            <person name="Lee Y.-H."/>
            <person name="Lespinet O."/>
            <person name="Schwartz D.C."/>
            <person name="Thon M.R."/>
            <person name="O'Connell R.J."/>
        </authorList>
    </citation>
    <scope>NUCLEOTIDE SEQUENCE [LARGE SCALE GENOMIC DNA]</scope>
    <source>
        <strain evidence="6">IMI 349063</strain>
    </source>
</reference>
<keyword evidence="6" id="KW-1185">Reference proteome</keyword>
<dbReference type="Gene3D" id="3.40.980.10">
    <property type="entry name" value="MoaB/Mog-like domain"/>
    <property type="match status" value="1"/>
</dbReference>
<comment type="catalytic activity">
    <reaction evidence="3">
        <text>molybdopterin + ATP + H(+) = adenylyl-molybdopterin + diphosphate</text>
        <dbReference type="Rhea" id="RHEA:31331"/>
        <dbReference type="ChEBI" id="CHEBI:15378"/>
        <dbReference type="ChEBI" id="CHEBI:30616"/>
        <dbReference type="ChEBI" id="CHEBI:33019"/>
        <dbReference type="ChEBI" id="CHEBI:58698"/>
        <dbReference type="ChEBI" id="CHEBI:62727"/>
    </reaction>
</comment>
<dbReference type="GO" id="GO:0006777">
    <property type="term" value="P:Mo-molybdopterin cofactor biosynthetic process"/>
    <property type="evidence" value="ECO:0007669"/>
    <property type="project" value="UniProtKB-UniRule"/>
</dbReference>